<dbReference type="OrthoDB" id="3026777at2759"/>
<name>A0A7M7JJS2_VARDE</name>
<evidence type="ECO:0008006" key="8">
    <source>
        <dbReference type="Google" id="ProtNLM"/>
    </source>
</evidence>
<dbReference type="InterPro" id="IPR011701">
    <property type="entry name" value="MFS"/>
</dbReference>
<accession>A0A7M7JJS2</accession>
<comment type="subcellular location">
    <subcellularLocation>
        <location evidence="1">Membrane</location>
        <topology evidence="1">Multi-pass membrane protein</topology>
    </subcellularLocation>
</comment>
<dbReference type="EnsemblMetazoa" id="XM_022791565">
    <property type="protein sequence ID" value="XP_022647300"/>
    <property type="gene ID" value="LOC111244429"/>
</dbReference>
<keyword evidence="2 5" id="KW-0812">Transmembrane</keyword>
<evidence type="ECO:0000256" key="2">
    <source>
        <dbReference type="ARBA" id="ARBA00022692"/>
    </source>
</evidence>
<sequence>MSHRPLTSGLTDETILPSRLLVDDDYEEDELSTGSDTNWLRFILGLQLELFLFMYAMSYSMRLVITQDWFLYKSCLSRFNYNESLCHQILDRDNESSDKTAITRVANMYNLCLFLVQFVPAGLLSIFISPFADIYGLKVPLMIATAGGCVQDLLTILTTVTPSLPTVLTALCAIPNGMTGGLVITCASVYSHAARNSAENTKTVRFAVIITALTLGFQLGMFVSGQIFAFSHKKHVSVFITSAIILGSCLVYLWIVVPLGDEIRNATRHELIRDLCRVDNFTEGFKAVFRQRPGRNRKKLLLLMASMWFVLFNSETARNINYYYTKKRYNWNPTDFSNVTAAFGIFQLVATATCIAVFSRALRLSDPAFACIGVVAFMVQNAVKAFADKERLYYLGYTFGVPGGTAAVGISAAASRIIGPSETTKVFSFWTTCESLVPAIGDVISSLLFNAFLGVFPGLPFLLGAVLQLIPLGALIYCIRHPEIEQDEFVHRRLT</sequence>
<evidence type="ECO:0000256" key="1">
    <source>
        <dbReference type="ARBA" id="ARBA00004141"/>
    </source>
</evidence>
<feature type="transmembrane region" description="Helical" evidence="5">
    <location>
        <begin position="203"/>
        <end position="230"/>
    </location>
</feature>
<feature type="transmembrane region" description="Helical" evidence="5">
    <location>
        <begin position="459"/>
        <end position="479"/>
    </location>
</feature>
<dbReference type="GO" id="GO:0022857">
    <property type="term" value="F:transmembrane transporter activity"/>
    <property type="evidence" value="ECO:0007669"/>
    <property type="project" value="InterPro"/>
</dbReference>
<evidence type="ECO:0000256" key="4">
    <source>
        <dbReference type="ARBA" id="ARBA00023136"/>
    </source>
</evidence>
<dbReference type="Pfam" id="PF07690">
    <property type="entry name" value="MFS_1"/>
    <property type="match status" value="1"/>
</dbReference>
<feature type="transmembrane region" description="Helical" evidence="5">
    <location>
        <begin position="167"/>
        <end position="191"/>
    </location>
</feature>
<dbReference type="InterPro" id="IPR036259">
    <property type="entry name" value="MFS_trans_sf"/>
</dbReference>
<dbReference type="Proteomes" id="UP000594260">
    <property type="component" value="Unplaced"/>
</dbReference>
<dbReference type="Gene3D" id="1.20.1250.20">
    <property type="entry name" value="MFS general substrate transporter like domains"/>
    <property type="match status" value="1"/>
</dbReference>
<reference evidence="6" key="1">
    <citation type="submission" date="2021-01" db="UniProtKB">
        <authorList>
            <consortium name="EnsemblMetazoa"/>
        </authorList>
    </citation>
    <scope>IDENTIFICATION</scope>
</reference>
<dbReference type="RefSeq" id="XP_022647300.1">
    <property type="nucleotide sequence ID" value="XM_022791565.1"/>
</dbReference>
<dbReference type="RefSeq" id="XP_022647299.1">
    <property type="nucleotide sequence ID" value="XM_022791564.1"/>
</dbReference>
<keyword evidence="3 5" id="KW-1133">Transmembrane helix</keyword>
<dbReference type="PANTHER" id="PTHR23507:SF1">
    <property type="entry name" value="FI18259P1-RELATED"/>
    <property type="match status" value="1"/>
</dbReference>
<feature type="transmembrane region" description="Helical" evidence="5">
    <location>
        <begin position="236"/>
        <end position="259"/>
    </location>
</feature>
<dbReference type="KEGG" id="vde:111244429"/>
<organism evidence="6 7">
    <name type="scientific">Varroa destructor</name>
    <name type="common">Honeybee mite</name>
    <dbReference type="NCBI Taxonomy" id="109461"/>
    <lineage>
        <taxon>Eukaryota</taxon>
        <taxon>Metazoa</taxon>
        <taxon>Ecdysozoa</taxon>
        <taxon>Arthropoda</taxon>
        <taxon>Chelicerata</taxon>
        <taxon>Arachnida</taxon>
        <taxon>Acari</taxon>
        <taxon>Parasitiformes</taxon>
        <taxon>Mesostigmata</taxon>
        <taxon>Gamasina</taxon>
        <taxon>Dermanyssoidea</taxon>
        <taxon>Varroidae</taxon>
        <taxon>Varroa</taxon>
    </lineage>
</organism>
<evidence type="ECO:0000313" key="6">
    <source>
        <dbReference type="EnsemblMetazoa" id="XP_022647300"/>
    </source>
</evidence>
<feature type="transmembrane region" description="Helical" evidence="5">
    <location>
        <begin position="39"/>
        <end position="57"/>
    </location>
</feature>
<evidence type="ECO:0000313" key="7">
    <source>
        <dbReference type="Proteomes" id="UP000594260"/>
    </source>
</evidence>
<dbReference type="AlphaFoldDB" id="A0A7M7JJS2"/>
<dbReference type="OMA" id="RARIWHS"/>
<feature type="transmembrane region" description="Helical" evidence="5">
    <location>
        <begin position="108"/>
        <end position="132"/>
    </location>
</feature>
<protein>
    <recommendedName>
        <fullName evidence="8">Adenylate cyclase</fullName>
    </recommendedName>
</protein>
<dbReference type="InParanoid" id="A0A7M7JJS2"/>
<dbReference type="EnsemblMetazoa" id="XM_022791564">
    <property type="protein sequence ID" value="XP_022647299"/>
    <property type="gene ID" value="LOC111244429"/>
</dbReference>
<evidence type="ECO:0000256" key="5">
    <source>
        <dbReference type="SAM" id="Phobius"/>
    </source>
</evidence>
<feature type="transmembrane region" description="Helical" evidence="5">
    <location>
        <begin position="340"/>
        <end position="361"/>
    </location>
</feature>
<evidence type="ECO:0000256" key="3">
    <source>
        <dbReference type="ARBA" id="ARBA00022989"/>
    </source>
</evidence>
<proteinExistence type="predicted"/>
<dbReference type="GeneID" id="111244429"/>
<dbReference type="GO" id="GO:0016020">
    <property type="term" value="C:membrane"/>
    <property type="evidence" value="ECO:0007669"/>
    <property type="project" value="UniProtKB-SubCell"/>
</dbReference>
<keyword evidence="7" id="KW-1185">Reference proteome</keyword>
<keyword evidence="4 5" id="KW-0472">Membrane</keyword>
<feature type="transmembrane region" description="Helical" evidence="5">
    <location>
        <begin position="393"/>
        <end position="414"/>
    </location>
</feature>
<dbReference type="FunCoup" id="A0A7M7JJS2">
    <property type="interactions" value="81"/>
</dbReference>
<dbReference type="PANTHER" id="PTHR23507">
    <property type="entry name" value="ZGC:174356"/>
    <property type="match status" value="1"/>
</dbReference>
<feature type="transmembrane region" description="Helical" evidence="5">
    <location>
        <begin position="300"/>
        <end position="320"/>
    </location>
</feature>
<dbReference type="SUPFAM" id="SSF103473">
    <property type="entry name" value="MFS general substrate transporter"/>
    <property type="match status" value="1"/>
</dbReference>